<dbReference type="InterPro" id="IPR003646">
    <property type="entry name" value="SH3-like_bac-type"/>
</dbReference>
<dbReference type="InterPro" id="IPR056823">
    <property type="entry name" value="TEN-like_YD-shell"/>
</dbReference>
<protein>
    <submittedName>
        <fullName evidence="11">RHS repeat-associated protein</fullName>
    </submittedName>
</protein>
<dbReference type="Gene3D" id="2.30.30.40">
    <property type="entry name" value="SH3 Domains"/>
    <property type="match status" value="1"/>
</dbReference>
<evidence type="ECO:0000259" key="10">
    <source>
        <dbReference type="PROSITE" id="PS51781"/>
    </source>
</evidence>
<gene>
    <name evidence="11" type="ORF">J2Z37_004949</name>
</gene>
<dbReference type="Pfam" id="PF05593">
    <property type="entry name" value="RHS_repeat"/>
    <property type="match status" value="5"/>
</dbReference>
<comment type="caution">
    <text evidence="11">The sequence shown here is derived from an EMBL/GenBank/DDBJ whole genome shotgun (WGS) entry which is preliminary data.</text>
</comment>
<dbReference type="Pfam" id="PF25023">
    <property type="entry name" value="TEN_YD-shell"/>
    <property type="match status" value="4"/>
</dbReference>
<dbReference type="CDD" id="cd00198">
    <property type="entry name" value="vWFA"/>
    <property type="match status" value="1"/>
</dbReference>
<dbReference type="InterPro" id="IPR022385">
    <property type="entry name" value="Rhs_assc_core"/>
</dbReference>
<reference evidence="11 12" key="1">
    <citation type="submission" date="2021-03" db="EMBL/GenBank/DDBJ databases">
        <title>Genomic Encyclopedia of Type Strains, Phase IV (KMG-IV): sequencing the most valuable type-strain genomes for metagenomic binning, comparative biology and taxonomic classification.</title>
        <authorList>
            <person name="Goeker M."/>
        </authorList>
    </citation>
    <scope>NUCLEOTIDE SEQUENCE [LARGE SCALE GENOMIC DNA]</scope>
    <source>
        <strain evidence="11 12">DSM 24738</strain>
    </source>
</reference>
<feature type="domain" description="Fibronectin type-III" evidence="8">
    <location>
        <begin position="378"/>
        <end position="466"/>
    </location>
</feature>
<sequence>MNRDVTTRFRKNKLALLLMSFLLIIQMIFPYGGLVLAQGNQTESQTQEKQEADTDKSSPTLPKDYYDIDSHWAKKEIEKLIDKGIVTGRKQNGVLVIDPSTNVTRAEFISMLVKSQLESDQLEQKVKEVAQSSFSDTKDHWATNLIEVAKNLQITKGYPDGTFQPNKKISRAEIIAAVVRAYDLKANDEDSTALGFTDLSEQHWAYPSIRIAVVHQLTSGYPDQTFKPDAFATRAEGMVILSKSLSLERNSQESLLKLKANPTSFLESEKVSLWIEEQDPNLKYEVKWQASGGKLEVKEDQKSAAFFVEKGETATQFVITVTFTVTNEEGKVQEFEKSISLVLKKPTTSYVGANSSHGGGGSGGGNVGDGNTGSVATIPEAPTLSIAETGGQLVLSWNAVQGAQSYTVKRGESGGQYTVLAKNLTELTYTDLSRNPGTTYFYVVTANNLKGSSQHSNEVVYKTAPKAPVVFGKWENGTAKLNWTKANGADRYRLYRSTVSGGPYFVLSENLIGTSYEDAGLIEGTKYYYVIKSINSIGESNFSSEIEVSNFMPERQGFIPAIDEDGDGLTNDQELTYGTDFRKSDTDQDGLTDAYEIQIGTNPLDPDTDGDGLFDGAETIIGSNPLTADSNKTATKQAQTNDGTISVVAEGDGNLVLAPLQVQESDNTLINSLEGIVGKAVDITAGGYPIEKAAITFRYDENLLNGTVEEDLTVFYVNPDTKKLEPLSDVTVDATANTVTAGTTHFSMYLLGNKNMPVDLAKVDIVFVIDQSGSMYSNDPNEYRIQATKKFIEQMSETHNRIGLVGFSSNAYVESALSSNKQSLLQVIDNFYFPGGGTNIPDGMRKGGDLYNDNTRKKVMVLLSDGETSYENQVLPLAQSLAANSVVVNTIALGSGADEQLMQEIATTTKGGYFYIDNTGGLSQEDVDKQIQLIYEKLAKQLTFQLEVDKNSSIPSVSNIEFSDLYKGLDFEEVRQWMTQASSNLLTGNYMEQHADLKVESPGIDLVFERTYNSLSSQDQTVLGNGWRMNFDSKLEDKANEGVVKPSVLNVRNGAYVKGGTASESVTGFVIGQVTAGTTVDILQKDAVTDKQGRKWHKVSYKNKEAFVAEWYVKETNVAEVTYPSGTKVGFEKNPDGTFKTPSGVYDQLAKLGNEYVLTQKDQTKYVYDQKGKLVRIEDRNGNALTVYYSGNKVSKITDPVGRELVITYTNNFITKVTGPNGKSVSYAYDSRGNLTKVTDLAGNDSTYTYDQQQDRINKVTDANGHQVVRNEYDLLGRLVRQYDGQDNIKYFIYDDSNRERFFIDENGKESKAKFNQDLRSVEEIDAIGGKSEHSYYVEYNGNWVNITDLEDGTSAYENYVDHIKPKQLRKKEEAIDKNGNKTIQVFDQRNNLIKVTDAKNQVMEMTYDASDNLLTRVDNRGNSTEYVYDAARMNLVKEIDALGNAVEYTYFGSDPTVRIKGLVKTVKDKRGNFSTYKYEDSYNNQTAVIDALGQTTSQTSDVYGRVIESLDANGNVNKYTYDDMGRLTSIEDALGFKQRIEYDAVGNKSAEVDQKGNRTEYTYDQENQLIKVTNPLGNETTYQYDNVGNKMSETDPKGAVTNFSYDALYRLISVEDALQYKTTYEYDQNGNKMKETDAQGRETQFEYDPLNQLVKTIDPLGFYEEIQYDENGNIIAQRDKRGNWAYFSFDDLNRMISEQNALGYSITRMYDENGNVIQENDPLNRVTTSEYDPLNRKVKEIAPMGKTTLYAYDANGNPTQMTDSLGNVSETQYDALNRKKKFIDAKGNETSFEYDAVGLEIQMTDALGNISTKEYDAVGHLIKETNALGQTTTYTYDDVGNRISERNLRGAETQYKYDLLNRVIRVTDAMGEMAEMEYDAVGNNTAKVDKRGNRTEYTYDQLNRNTSVIDPYGNRMQYSYDEEGNKTSFTDAKQNTTSYHYDELNQLVSETDPLGYTKSFEYDPVGNKVAEVDRKGKRTQFVYDDLNRLIKVIDPEVTETTYTYDLQGNLLSQTDGENRTITFEYDELYRPVKRIDSAGKEEMFTYDSVGNLINKVDRKGQSTEFTYDPLNRLVKLMAGNLVNSYKYDDAGNRIEDSNALGTTTYRFDLANRVTRKTLPDSSTISYTYDSEGNVTSVTDPTGYTVNYTYDNMNRMSTVSTDDGMTSYSYDENGNRSSLRLPNGTTTTYEYDTRNLLTRLTNTIQYRSTKANQPVQLLSEQEEQVIEEQPAEQPIEDPVVPEIQPELDPVIPEVGIPEAETEGADKPTTLVAESLEDGQDPLVDSIPEATEEAGETKEPAVEETTESREDSPAEKTVTPGNETEEVAPPSDIEGGSTPADDKASDTSETTGEDVEEQKPVDEVSETEQSSNLVNEQMEQELPQLEIVQTMDQVPTQDATTTYVYEYGYDKNGLQTFKIEPKGKTEIEYDDLGRVKRVTEPDGRVTTYAYDQAGNRKSQSVNGDGLNVDITYTYDERNRLVETVERRNGDTYTTEYSYDENGNQIKVVVNGPAGTKVSTYNYDELNRLDNVVTPDGKTIVNKYNVDGLRVQKNVDGQVTTYYYSGKQVIIEKDQAGDGYHNIQGINLIARNNSNGTFYYLYNGHADVVHLLDQDGLIVNTYDYDIFGNHMQQDEGEANPYRYSGYMYDDETGYYYLRARYYDPEIARFITEDTYRGTQTDPLSLNMYTYAQNDPLIQEDPDGNLAWFVPLIIGAAVGGVIELASQAIDNHSKGKKVFDKDNYNWKNVGKAAVVGGVTAMVPVSRVWQAAALGSTSTVSLAAWKGDVKDAGDVAFYAGVGAVLGGTTKAVSSGFSQATAKNYVKNASKTKLKADLRKLGNIKGNQINKAKADLKDLGSKSKYFDTIKDYASSTSAVPVVGEKSFETSATITSNVNEVSGLGTKTNFKNEVYNPIKAWYTKDEKKDTIDTNIQQEQRQNTYICGPCRKQEWEKDNRLFRNPYGLQKNRLEEYPFRKEFLLYPSLN</sequence>
<evidence type="ECO:0000256" key="3">
    <source>
        <dbReference type="ARBA" id="ARBA00022729"/>
    </source>
</evidence>
<dbReference type="PROSITE" id="PS50853">
    <property type="entry name" value="FN3"/>
    <property type="match status" value="1"/>
</dbReference>
<evidence type="ECO:0000256" key="4">
    <source>
        <dbReference type="ARBA" id="ARBA00022737"/>
    </source>
</evidence>
<dbReference type="CDD" id="cd00063">
    <property type="entry name" value="FN3"/>
    <property type="match status" value="2"/>
</dbReference>
<evidence type="ECO:0000256" key="5">
    <source>
        <dbReference type="ARBA" id="ARBA00022837"/>
    </source>
</evidence>
<feature type="domain" description="SH3b" evidence="10">
    <location>
        <begin position="1039"/>
        <end position="1117"/>
    </location>
</feature>
<feature type="domain" description="SLH" evidence="9">
    <location>
        <begin position="129"/>
        <end position="192"/>
    </location>
</feature>
<evidence type="ECO:0000256" key="2">
    <source>
        <dbReference type="ARBA" id="ARBA00022525"/>
    </source>
</evidence>
<dbReference type="PROSITE" id="PS50234">
    <property type="entry name" value="VWFA"/>
    <property type="match status" value="1"/>
</dbReference>
<evidence type="ECO:0000256" key="1">
    <source>
        <dbReference type="ARBA" id="ARBA00004239"/>
    </source>
</evidence>
<evidence type="ECO:0000313" key="12">
    <source>
        <dbReference type="Proteomes" id="UP001519343"/>
    </source>
</evidence>
<feature type="compositionally biased region" description="Basic and acidic residues" evidence="6">
    <location>
        <begin position="2294"/>
        <end position="2313"/>
    </location>
</feature>
<evidence type="ECO:0000256" key="6">
    <source>
        <dbReference type="SAM" id="MobiDB-lite"/>
    </source>
</evidence>
<keyword evidence="3" id="KW-0732">Signal</keyword>
<dbReference type="PANTHER" id="PTHR32305">
    <property type="match status" value="1"/>
</dbReference>
<dbReference type="InterPro" id="IPR003961">
    <property type="entry name" value="FN3_dom"/>
</dbReference>
<dbReference type="Pfam" id="PF18884">
    <property type="entry name" value="TSP3_bac"/>
    <property type="match status" value="3"/>
</dbReference>
<dbReference type="InterPro" id="IPR013783">
    <property type="entry name" value="Ig-like_fold"/>
</dbReference>
<feature type="domain" description="SLH" evidence="9">
    <location>
        <begin position="193"/>
        <end position="255"/>
    </location>
</feature>
<feature type="region of interest" description="Disordered" evidence="6">
    <location>
        <begin position="2290"/>
        <end position="2372"/>
    </location>
</feature>
<dbReference type="SMART" id="SM00327">
    <property type="entry name" value="VWA"/>
    <property type="match status" value="1"/>
</dbReference>
<keyword evidence="12" id="KW-1185">Reference proteome</keyword>
<dbReference type="InterPro" id="IPR031325">
    <property type="entry name" value="RHS_repeat"/>
</dbReference>
<dbReference type="PANTHER" id="PTHR32305:SF15">
    <property type="entry name" value="PROTEIN RHSA-RELATED"/>
    <property type="match status" value="1"/>
</dbReference>
<dbReference type="Gene3D" id="3.40.50.410">
    <property type="entry name" value="von Willebrand factor, type A domain"/>
    <property type="match status" value="1"/>
</dbReference>
<dbReference type="SUPFAM" id="SSF53300">
    <property type="entry name" value="vWA-like"/>
    <property type="match status" value="1"/>
</dbReference>
<feature type="region of interest" description="Disordered" evidence="6">
    <location>
        <begin position="353"/>
        <end position="376"/>
    </location>
</feature>
<feature type="domain" description="SLH" evidence="9">
    <location>
        <begin position="60"/>
        <end position="126"/>
    </location>
</feature>
<dbReference type="Pfam" id="PF00395">
    <property type="entry name" value="SLH"/>
    <property type="match status" value="3"/>
</dbReference>
<feature type="region of interest" description="Disordered" evidence="6">
    <location>
        <begin position="42"/>
        <end position="63"/>
    </location>
</feature>
<organism evidence="11 12">
    <name type="scientific">Ammoniphilus resinae</name>
    <dbReference type="NCBI Taxonomy" id="861532"/>
    <lineage>
        <taxon>Bacteria</taxon>
        <taxon>Bacillati</taxon>
        <taxon>Bacillota</taxon>
        <taxon>Bacilli</taxon>
        <taxon>Bacillales</taxon>
        <taxon>Paenibacillaceae</taxon>
        <taxon>Aneurinibacillus group</taxon>
        <taxon>Ammoniphilus</taxon>
    </lineage>
</organism>
<name>A0ABS4GXD7_9BACL</name>
<dbReference type="Proteomes" id="UP001519343">
    <property type="component" value="Unassembled WGS sequence"/>
</dbReference>
<dbReference type="SUPFAM" id="SSF49265">
    <property type="entry name" value="Fibronectin type III"/>
    <property type="match status" value="1"/>
</dbReference>
<proteinExistence type="predicted"/>
<dbReference type="PROSITE" id="PS51781">
    <property type="entry name" value="SH3B"/>
    <property type="match status" value="1"/>
</dbReference>
<dbReference type="SMART" id="SM00060">
    <property type="entry name" value="FN3"/>
    <property type="match status" value="2"/>
</dbReference>
<dbReference type="InterPro" id="IPR006530">
    <property type="entry name" value="YD"/>
</dbReference>
<dbReference type="InterPro" id="IPR045351">
    <property type="entry name" value="DUF6531"/>
</dbReference>
<dbReference type="Pfam" id="PF20148">
    <property type="entry name" value="DUF6531"/>
    <property type="match status" value="1"/>
</dbReference>
<dbReference type="InterPro" id="IPR050708">
    <property type="entry name" value="T6SS_VgrG/RHS"/>
</dbReference>
<feature type="compositionally biased region" description="Gly residues" evidence="6">
    <location>
        <begin position="357"/>
        <end position="371"/>
    </location>
</feature>
<dbReference type="Gene3D" id="2.180.10.10">
    <property type="entry name" value="RHS repeat-associated core"/>
    <property type="match status" value="7"/>
</dbReference>
<dbReference type="InterPro" id="IPR001119">
    <property type="entry name" value="SLH_dom"/>
</dbReference>
<evidence type="ECO:0000259" key="9">
    <source>
        <dbReference type="PROSITE" id="PS51272"/>
    </source>
</evidence>
<accession>A0ABS4GXD7</accession>
<dbReference type="Pfam" id="PF00092">
    <property type="entry name" value="VWA"/>
    <property type="match status" value="1"/>
</dbReference>
<dbReference type="InterPro" id="IPR002035">
    <property type="entry name" value="VWF_A"/>
</dbReference>
<evidence type="ECO:0000259" key="8">
    <source>
        <dbReference type="PROSITE" id="PS50853"/>
    </source>
</evidence>
<comment type="subcellular location">
    <subcellularLocation>
        <location evidence="1">Secreted</location>
        <location evidence="1">Extracellular space</location>
    </subcellularLocation>
</comment>
<feature type="domain" description="VWFA" evidence="7">
    <location>
        <begin position="764"/>
        <end position="938"/>
    </location>
</feature>
<evidence type="ECO:0000313" key="11">
    <source>
        <dbReference type="EMBL" id="MBP1934929.1"/>
    </source>
</evidence>
<keyword evidence="5" id="KW-0106">Calcium</keyword>
<keyword evidence="2" id="KW-0964">Secreted</keyword>
<dbReference type="InterPro" id="IPR036116">
    <property type="entry name" value="FN3_sf"/>
</dbReference>
<keyword evidence="4" id="KW-0677">Repeat</keyword>
<dbReference type="InterPro" id="IPR059100">
    <property type="entry name" value="TSP3_bac"/>
</dbReference>
<feature type="compositionally biased region" description="Basic and acidic residues" evidence="6">
    <location>
        <begin position="46"/>
        <end position="56"/>
    </location>
</feature>
<evidence type="ECO:0000259" key="7">
    <source>
        <dbReference type="PROSITE" id="PS50234"/>
    </source>
</evidence>
<dbReference type="NCBIfam" id="TIGR01643">
    <property type="entry name" value="YD_repeat_2x"/>
    <property type="match status" value="17"/>
</dbReference>
<dbReference type="NCBIfam" id="TIGR03696">
    <property type="entry name" value="Rhs_assc_core"/>
    <property type="match status" value="1"/>
</dbReference>
<dbReference type="PROSITE" id="PS51272">
    <property type="entry name" value="SLH"/>
    <property type="match status" value="3"/>
</dbReference>
<dbReference type="Gene3D" id="2.60.40.10">
    <property type="entry name" value="Immunoglobulins"/>
    <property type="match status" value="2"/>
</dbReference>
<dbReference type="InterPro" id="IPR036465">
    <property type="entry name" value="vWFA_dom_sf"/>
</dbReference>
<dbReference type="EMBL" id="JAGGKT010000032">
    <property type="protein sequence ID" value="MBP1934929.1"/>
    <property type="molecule type" value="Genomic_DNA"/>
</dbReference>